<keyword evidence="3" id="KW-1003">Cell membrane</keyword>
<dbReference type="Pfam" id="PF00003">
    <property type="entry name" value="7tm_3"/>
    <property type="match status" value="1"/>
</dbReference>
<keyword evidence="12" id="KW-1185">Reference proteome</keyword>
<evidence type="ECO:0000256" key="7">
    <source>
        <dbReference type="ARBA" id="ARBA00023136"/>
    </source>
</evidence>
<evidence type="ECO:0000313" key="12">
    <source>
        <dbReference type="Proteomes" id="UP001152795"/>
    </source>
</evidence>
<reference evidence="11" key="1">
    <citation type="submission" date="2020-04" db="EMBL/GenBank/DDBJ databases">
        <authorList>
            <person name="Alioto T."/>
            <person name="Alioto T."/>
            <person name="Gomez Garrido J."/>
        </authorList>
    </citation>
    <scope>NUCLEOTIDE SEQUENCE</scope>
    <source>
        <strain evidence="11">A484AB</strain>
    </source>
</reference>
<keyword evidence="8 11" id="KW-0675">Receptor</keyword>
<dbReference type="GO" id="GO:0004930">
    <property type="term" value="F:G protein-coupled receptor activity"/>
    <property type="evidence" value="ECO:0007669"/>
    <property type="project" value="UniProtKB-KW"/>
</dbReference>
<dbReference type="InterPro" id="IPR028082">
    <property type="entry name" value="Peripla_BP_I"/>
</dbReference>
<comment type="similarity">
    <text evidence="2">Belongs to the G-protein coupled receptor 3 family.</text>
</comment>
<dbReference type="PRINTS" id="PR00248">
    <property type="entry name" value="GPCRMGR"/>
</dbReference>
<dbReference type="InterPro" id="IPR000337">
    <property type="entry name" value="GPCR_3"/>
</dbReference>
<evidence type="ECO:0000256" key="2">
    <source>
        <dbReference type="ARBA" id="ARBA00007242"/>
    </source>
</evidence>
<dbReference type="Proteomes" id="UP001152795">
    <property type="component" value="Unassembled WGS sequence"/>
</dbReference>
<evidence type="ECO:0000256" key="8">
    <source>
        <dbReference type="ARBA" id="ARBA00023170"/>
    </source>
</evidence>
<evidence type="ECO:0000256" key="6">
    <source>
        <dbReference type="ARBA" id="ARBA00023040"/>
    </source>
</evidence>
<accession>A0A6S7II19</accession>
<dbReference type="PROSITE" id="PS50259">
    <property type="entry name" value="G_PROTEIN_RECEP_F3_4"/>
    <property type="match status" value="1"/>
</dbReference>
<dbReference type="InterPro" id="IPR001828">
    <property type="entry name" value="ANF_lig-bd_rcpt"/>
</dbReference>
<dbReference type="OrthoDB" id="425344at2759"/>
<evidence type="ECO:0000256" key="1">
    <source>
        <dbReference type="ARBA" id="ARBA00004651"/>
    </source>
</evidence>
<gene>
    <name evidence="11" type="ORF">PACLA_8A018497</name>
</gene>
<dbReference type="FunFam" id="2.10.50.30:FF:000001">
    <property type="entry name" value="metabotropic glutamate receptor 1"/>
    <property type="match status" value="1"/>
</dbReference>
<organism evidence="11 12">
    <name type="scientific">Paramuricea clavata</name>
    <name type="common">Red gorgonian</name>
    <name type="synonym">Violescent sea-whip</name>
    <dbReference type="NCBI Taxonomy" id="317549"/>
    <lineage>
        <taxon>Eukaryota</taxon>
        <taxon>Metazoa</taxon>
        <taxon>Cnidaria</taxon>
        <taxon>Anthozoa</taxon>
        <taxon>Octocorallia</taxon>
        <taxon>Malacalcyonacea</taxon>
        <taxon>Plexauridae</taxon>
        <taxon>Paramuricea</taxon>
    </lineage>
</organism>
<dbReference type="Pfam" id="PF01094">
    <property type="entry name" value="ANF_receptor"/>
    <property type="match status" value="1"/>
</dbReference>
<evidence type="ECO:0000256" key="4">
    <source>
        <dbReference type="ARBA" id="ARBA00022692"/>
    </source>
</evidence>
<name>A0A6S7II19_PARCT</name>
<dbReference type="Gene3D" id="3.40.50.2300">
    <property type="match status" value="2"/>
</dbReference>
<comment type="subcellular location">
    <subcellularLocation>
        <location evidence="1">Cell membrane</location>
        <topology evidence="1">Multi-pass membrane protein</topology>
    </subcellularLocation>
</comment>
<keyword evidence="4" id="KW-0812">Transmembrane</keyword>
<dbReference type="Pfam" id="PF07562">
    <property type="entry name" value="NCD3G"/>
    <property type="match status" value="1"/>
</dbReference>
<keyword evidence="5" id="KW-1133">Transmembrane helix</keyword>
<evidence type="ECO:0000256" key="9">
    <source>
        <dbReference type="ARBA" id="ARBA00023180"/>
    </source>
</evidence>
<dbReference type="CDD" id="cd13953">
    <property type="entry name" value="7tm_classC_mGluR-like"/>
    <property type="match status" value="1"/>
</dbReference>
<dbReference type="InterPro" id="IPR017978">
    <property type="entry name" value="GPCR_3_C"/>
</dbReference>
<evidence type="ECO:0000256" key="3">
    <source>
        <dbReference type="ARBA" id="ARBA00022475"/>
    </source>
</evidence>
<dbReference type="AlphaFoldDB" id="A0A6S7II19"/>
<evidence type="ECO:0000256" key="5">
    <source>
        <dbReference type="ARBA" id="ARBA00022989"/>
    </source>
</evidence>
<protein>
    <submittedName>
        <fullName evidence="11">Metabotropic glutamate receptor 3-like</fullName>
    </submittedName>
</protein>
<dbReference type="InterPro" id="IPR011500">
    <property type="entry name" value="GPCR_3_9-Cys_dom"/>
</dbReference>
<dbReference type="EMBL" id="CACRXK020005219">
    <property type="protein sequence ID" value="CAB4005492.1"/>
    <property type="molecule type" value="Genomic_DNA"/>
</dbReference>
<dbReference type="Gene3D" id="2.10.50.30">
    <property type="entry name" value="GPCR, family 3, nine cysteines domain"/>
    <property type="match status" value="1"/>
</dbReference>
<comment type="caution">
    <text evidence="11">The sequence shown here is derived from an EMBL/GenBank/DDBJ whole genome shotgun (WGS) entry which is preliminary data.</text>
</comment>
<keyword evidence="7" id="KW-0472">Membrane</keyword>
<keyword evidence="10" id="KW-0807">Transducer</keyword>
<evidence type="ECO:0000256" key="10">
    <source>
        <dbReference type="ARBA" id="ARBA00023224"/>
    </source>
</evidence>
<dbReference type="GO" id="GO:0005886">
    <property type="term" value="C:plasma membrane"/>
    <property type="evidence" value="ECO:0007669"/>
    <property type="project" value="UniProtKB-SubCell"/>
</dbReference>
<dbReference type="SUPFAM" id="SSF53822">
    <property type="entry name" value="Periplasmic binding protein-like I"/>
    <property type="match status" value="1"/>
</dbReference>
<keyword evidence="9" id="KW-0325">Glycoprotein</keyword>
<dbReference type="PANTHER" id="PTHR24060">
    <property type="entry name" value="METABOTROPIC GLUTAMATE RECEPTOR"/>
    <property type="match status" value="1"/>
</dbReference>
<evidence type="ECO:0000313" key="11">
    <source>
        <dbReference type="EMBL" id="CAB4005492.1"/>
    </source>
</evidence>
<dbReference type="InterPro" id="IPR038550">
    <property type="entry name" value="GPCR_3_9-Cys_sf"/>
</dbReference>
<keyword evidence="6" id="KW-0297">G-protein coupled receptor</keyword>
<sequence>MSILRSLLFISVVTLGFQARPGLFGHISSQGDIILGGLFPVHKEGSREDICGPFSEIPGYQYMEAMRYAVDQINNRSDILPGIRLGTIIYDTCRSPTITADHTKDFIKSSLERGANGSEFAGVIGPFTSGNSIIVANFLRVFEIPQISYGGLTVELSNKGRYGYFFRTVPPDSFFAEGLARLLEHFRWNFVSIIYSSGKYPETGTEEVVKALSRRDICLAKRHRLPRFPTEEDFDKAIAEVLSVEEAKVTVFVTIQRDSRGLLKAKKRNPLAKRLAIVASVSWSNRDDITKGLGLVAEGTITFGHLGGSNMQEFENYFRSLNLSNYQQNHRKWFEEFWESQFECSLGNTSNYSKKCTGKENLLSHQMEIAPVRVVINAVFAMAYSLENMRKILCPNISGMCSKMKPLSRNLLKKFLENVTFPDSCFNWPIMFNQNNEVAGNYTVFNYRQSKPGVFSYIPVGNWTSKLQENGEISGKLQLDISKIRWPNETVPISKCSVDCGLGNVKQPRYGEECCWDCVTCDKYDVILNETTCRACAEGYVPDANFSSCLKLEVKYMNLRRPLAVFLVFLASVGIITNLTALIVFYIKRNHQLIKATNIEACYFIFSGIFLIFITAIVFVARPTQSLCYTQRFLLANSFTVCYAALLVKLRRIYNKSIRENQLGNQGESSHFLSLRLHLVITISIIIIQVLCTVLTITRNTPKLRENFYFKTGELLLECPLKSSVFVAYIAGSLILVFICTGYAFLTRNIQKNFHETRYISFTTYTSNVLWVVLLAFFLNSEDSFSRQDLIAGISLLIGWLTLLGLFAPLFYHLRTKKVFDRTSLIDWDLVRTGPRMANPS</sequence>
<proteinExistence type="inferred from homology"/>
<dbReference type="InterPro" id="IPR050726">
    <property type="entry name" value="mGluR"/>
</dbReference>
<dbReference type="FunFam" id="3.40.50.2300:FF:000145">
    <property type="entry name" value="Glutamate receptor, metabotropic"/>
    <property type="match status" value="1"/>
</dbReference>